<dbReference type="GO" id="GO:0004806">
    <property type="term" value="F:triacylglycerol lipase activity"/>
    <property type="evidence" value="ECO:0007669"/>
    <property type="project" value="TreeGrafter"/>
</dbReference>
<dbReference type="PROSITE" id="PS01174">
    <property type="entry name" value="LIPASE_GDXG_SER"/>
    <property type="match status" value="1"/>
</dbReference>
<keyword evidence="2" id="KW-0378">Hydrolase</keyword>
<reference evidence="4" key="1">
    <citation type="submission" date="2019-07" db="EMBL/GenBank/DDBJ databases">
        <title>Genomic Encyclopedia of Type Strains, Phase IV (KMG-IV): sequencing the most valuable type-strain genomes for metagenomic binning, comparative biology and taxonomic classification.</title>
        <authorList>
            <person name="Goeker M."/>
        </authorList>
    </citation>
    <scope>NUCLEOTIDE SEQUENCE</scope>
    <source>
        <strain evidence="4">DSM 44596</strain>
    </source>
</reference>
<evidence type="ECO:0000313" key="4">
    <source>
        <dbReference type="EMBL" id="TYQ00629.1"/>
    </source>
</evidence>
<protein>
    <submittedName>
        <fullName evidence="4">Acetyl esterase/lipase</fullName>
    </submittedName>
</protein>
<feature type="domain" description="Alpha/beta hydrolase fold-3" evidence="3">
    <location>
        <begin position="75"/>
        <end position="273"/>
    </location>
</feature>
<dbReference type="InterPro" id="IPR002168">
    <property type="entry name" value="Lipase_GDXG_HIS_AS"/>
</dbReference>
<proteinExistence type="inferred from homology"/>
<dbReference type="PROSITE" id="PS01173">
    <property type="entry name" value="LIPASE_GDXG_HIS"/>
    <property type="match status" value="1"/>
</dbReference>
<dbReference type="Gene3D" id="3.40.50.1820">
    <property type="entry name" value="alpha/beta hydrolase"/>
    <property type="match status" value="1"/>
</dbReference>
<sequence>MSTFTLPLSVVAFLLKPYFRLAFNSRLPYRVQRLLLEAGAPLQQIPAGAVVRPLELACRPAERITVGATERPLAVLYLHGGAYTLGSLSTHRSLAAHLARESSRAVFTLDYRLAPENPYPAALDDAAAAYMQLITEFDYRPEQVAIAGDSAGGGLAVATALRLIERHGVQPGALALISPWVDPGDRSAGKKADLVVNTGWSFDAADAYLGHGNRTDPGYAPIHGNLETLPPTRIHIGSGEVLYPQVVEFADKLTAAGVDVSLVEYARLWHVAHAQASLVSEAADAVADLGQFLESHGARAADNSADAASH</sequence>
<organism evidence="4">
    <name type="scientific">Nocardia globerula</name>
    <dbReference type="NCBI Taxonomy" id="1818"/>
    <lineage>
        <taxon>Bacteria</taxon>
        <taxon>Bacillati</taxon>
        <taxon>Actinomycetota</taxon>
        <taxon>Actinomycetes</taxon>
        <taxon>Mycobacteriales</taxon>
        <taxon>Nocardiaceae</taxon>
        <taxon>Nocardia</taxon>
    </lineage>
</organism>
<dbReference type="InterPro" id="IPR029058">
    <property type="entry name" value="AB_hydrolase_fold"/>
</dbReference>
<comment type="similarity">
    <text evidence="1">Belongs to the 'GDXG' lipolytic enzyme family.</text>
</comment>
<dbReference type="InterPro" id="IPR013094">
    <property type="entry name" value="AB_hydrolase_3"/>
</dbReference>
<name>A0A652YH95_NOCGL</name>
<dbReference type="PANTHER" id="PTHR48081:SF30">
    <property type="entry name" value="ACETYL-HYDROLASE LIPR-RELATED"/>
    <property type="match status" value="1"/>
</dbReference>
<evidence type="ECO:0000256" key="1">
    <source>
        <dbReference type="ARBA" id="ARBA00010515"/>
    </source>
</evidence>
<comment type="caution">
    <text evidence="4">The sequence shown here is derived from an EMBL/GenBank/DDBJ whole genome shotgun (WGS) entry which is preliminary data.</text>
</comment>
<accession>A0A652YH95</accession>
<dbReference type="EMBL" id="VNIQ01000014">
    <property type="protein sequence ID" value="TYQ00629.1"/>
    <property type="molecule type" value="Genomic_DNA"/>
</dbReference>
<dbReference type="SUPFAM" id="SSF53474">
    <property type="entry name" value="alpha/beta-Hydrolases"/>
    <property type="match status" value="1"/>
</dbReference>
<dbReference type="InterPro" id="IPR033140">
    <property type="entry name" value="Lipase_GDXG_put_SER_AS"/>
</dbReference>
<gene>
    <name evidence="4" type="ORF">FNL38_11451</name>
</gene>
<dbReference type="AlphaFoldDB" id="A0A652YH95"/>
<dbReference type="PANTHER" id="PTHR48081">
    <property type="entry name" value="AB HYDROLASE SUPERFAMILY PROTEIN C4A8.06C"/>
    <property type="match status" value="1"/>
</dbReference>
<evidence type="ECO:0000259" key="3">
    <source>
        <dbReference type="Pfam" id="PF07859"/>
    </source>
</evidence>
<dbReference type="Pfam" id="PF07859">
    <property type="entry name" value="Abhydrolase_3"/>
    <property type="match status" value="1"/>
</dbReference>
<evidence type="ECO:0000256" key="2">
    <source>
        <dbReference type="ARBA" id="ARBA00022801"/>
    </source>
</evidence>
<dbReference type="InterPro" id="IPR050300">
    <property type="entry name" value="GDXG_lipolytic_enzyme"/>
</dbReference>